<comment type="similarity">
    <text evidence="2">Belongs to the EamA transporter family.</text>
</comment>
<keyword evidence="3 6" id="KW-0812">Transmembrane</keyword>
<feature type="transmembrane region" description="Helical" evidence="6">
    <location>
        <begin position="206"/>
        <end position="227"/>
    </location>
</feature>
<dbReference type="InterPro" id="IPR000620">
    <property type="entry name" value="EamA_dom"/>
</dbReference>
<accession>A0A841TYS9</accession>
<feature type="domain" description="EamA" evidence="7">
    <location>
        <begin position="145"/>
        <end position="278"/>
    </location>
</feature>
<evidence type="ECO:0000256" key="5">
    <source>
        <dbReference type="ARBA" id="ARBA00023136"/>
    </source>
</evidence>
<organism evidence="8 9">
    <name type="scientific">Cohnella xylanilytica</name>
    <dbReference type="NCBI Taxonomy" id="557555"/>
    <lineage>
        <taxon>Bacteria</taxon>
        <taxon>Bacillati</taxon>
        <taxon>Bacillota</taxon>
        <taxon>Bacilli</taxon>
        <taxon>Bacillales</taxon>
        <taxon>Paenibacillaceae</taxon>
        <taxon>Cohnella</taxon>
    </lineage>
</organism>
<dbReference type="EMBL" id="JACJVR010000026">
    <property type="protein sequence ID" value="MBB6691293.1"/>
    <property type="molecule type" value="Genomic_DNA"/>
</dbReference>
<protein>
    <submittedName>
        <fullName evidence="8">EamA family transporter</fullName>
    </submittedName>
</protein>
<feature type="domain" description="EamA" evidence="7">
    <location>
        <begin position="7"/>
        <end position="136"/>
    </location>
</feature>
<evidence type="ECO:0000313" key="8">
    <source>
        <dbReference type="EMBL" id="MBB6691293.1"/>
    </source>
</evidence>
<evidence type="ECO:0000313" key="9">
    <source>
        <dbReference type="Proteomes" id="UP000553776"/>
    </source>
</evidence>
<dbReference type="PANTHER" id="PTHR32322">
    <property type="entry name" value="INNER MEMBRANE TRANSPORTER"/>
    <property type="match status" value="1"/>
</dbReference>
<feature type="transmembrane region" description="Helical" evidence="6">
    <location>
        <begin position="64"/>
        <end position="89"/>
    </location>
</feature>
<name>A0A841TYS9_9BACL</name>
<dbReference type="GO" id="GO:0016020">
    <property type="term" value="C:membrane"/>
    <property type="evidence" value="ECO:0007669"/>
    <property type="project" value="UniProtKB-SubCell"/>
</dbReference>
<feature type="transmembrane region" description="Helical" evidence="6">
    <location>
        <begin position="261"/>
        <end position="281"/>
    </location>
</feature>
<dbReference type="RefSeq" id="WP_185135291.1">
    <property type="nucleotide sequence ID" value="NZ_JACJVR010000026.1"/>
</dbReference>
<dbReference type="InterPro" id="IPR050638">
    <property type="entry name" value="AA-Vitamin_Transporters"/>
</dbReference>
<feature type="transmembrane region" description="Helical" evidence="6">
    <location>
        <begin position="175"/>
        <end position="194"/>
    </location>
</feature>
<evidence type="ECO:0000256" key="6">
    <source>
        <dbReference type="SAM" id="Phobius"/>
    </source>
</evidence>
<dbReference type="Proteomes" id="UP000553776">
    <property type="component" value="Unassembled WGS sequence"/>
</dbReference>
<comment type="caution">
    <text evidence="8">The sequence shown here is derived from an EMBL/GenBank/DDBJ whole genome shotgun (WGS) entry which is preliminary data.</text>
</comment>
<feature type="transmembrane region" description="Helical" evidence="6">
    <location>
        <begin position="122"/>
        <end position="140"/>
    </location>
</feature>
<gene>
    <name evidence="8" type="ORF">H7B90_07790</name>
</gene>
<feature type="transmembrane region" description="Helical" evidence="6">
    <location>
        <begin position="146"/>
        <end position="163"/>
    </location>
</feature>
<keyword evidence="5 6" id="KW-0472">Membrane</keyword>
<dbReference type="PANTHER" id="PTHR32322:SF2">
    <property type="entry name" value="EAMA DOMAIN-CONTAINING PROTEIN"/>
    <property type="match status" value="1"/>
</dbReference>
<evidence type="ECO:0000256" key="4">
    <source>
        <dbReference type="ARBA" id="ARBA00022989"/>
    </source>
</evidence>
<proteinExistence type="inferred from homology"/>
<feature type="transmembrane region" description="Helical" evidence="6">
    <location>
        <begin position="30"/>
        <end position="52"/>
    </location>
</feature>
<reference evidence="8 9" key="1">
    <citation type="submission" date="2020-08" db="EMBL/GenBank/DDBJ databases">
        <title>Cohnella phylogeny.</title>
        <authorList>
            <person name="Dunlap C."/>
        </authorList>
    </citation>
    <scope>NUCLEOTIDE SEQUENCE [LARGE SCALE GENOMIC DNA]</scope>
    <source>
        <strain evidence="8 9">DSM 25239</strain>
    </source>
</reference>
<evidence type="ECO:0000256" key="2">
    <source>
        <dbReference type="ARBA" id="ARBA00007362"/>
    </source>
</evidence>
<feature type="transmembrane region" description="Helical" evidence="6">
    <location>
        <begin position="239"/>
        <end position="255"/>
    </location>
</feature>
<comment type="subcellular location">
    <subcellularLocation>
        <location evidence="1">Endomembrane system</location>
        <topology evidence="1">Multi-pass membrane protein</topology>
    </subcellularLocation>
</comment>
<dbReference type="AlphaFoldDB" id="A0A841TYS9"/>
<evidence type="ECO:0000256" key="3">
    <source>
        <dbReference type="ARBA" id="ARBA00022692"/>
    </source>
</evidence>
<sequence length="297" mass="31840">MNRTKYASLVLLMTLISGLAFPVGRIGMNHASPFLLMAVRFLIAGALMAAFTAKRRQPRGLRQWGQVALIGALNSAGVMGCAYYSMNWITSGESAILTFVNPLFVIVLGTLFAGARYGGRQWLGVAVGLLGVVVTFGTEFRVSPGTFIGLLGALIFATATLLVRKWGPTFDNAVMSAYQMLSGGVVLLILSFASEHPHLALNGTSVAALLWLIAVNSIVQFTVWFYLLRNSDPARTSAFLFLAPFFGVLGGWALVGESLHWYVGAGGALICAGIFLVNWQAKPRPERPERAPKVAGV</sequence>
<keyword evidence="4 6" id="KW-1133">Transmembrane helix</keyword>
<dbReference type="Pfam" id="PF00892">
    <property type="entry name" value="EamA"/>
    <property type="match status" value="2"/>
</dbReference>
<keyword evidence="9" id="KW-1185">Reference proteome</keyword>
<dbReference type="InterPro" id="IPR037185">
    <property type="entry name" value="EmrE-like"/>
</dbReference>
<dbReference type="SUPFAM" id="SSF103481">
    <property type="entry name" value="Multidrug resistance efflux transporter EmrE"/>
    <property type="match status" value="2"/>
</dbReference>
<evidence type="ECO:0000259" key="7">
    <source>
        <dbReference type="Pfam" id="PF00892"/>
    </source>
</evidence>
<feature type="transmembrane region" description="Helical" evidence="6">
    <location>
        <begin position="95"/>
        <end position="115"/>
    </location>
</feature>
<evidence type="ECO:0000256" key="1">
    <source>
        <dbReference type="ARBA" id="ARBA00004127"/>
    </source>
</evidence>